<accession>A0A9D3RSA2</accession>
<evidence type="ECO:0000256" key="1">
    <source>
        <dbReference type="ARBA" id="ARBA00003056"/>
    </source>
</evidence>
<evidence type="ECO:0000256" key="2">
    <source>
        <dbReference type="ARBA" id="ARBA00004123"/>
    </source>
</evidence>
<dbReference type="EMBL" id="JAFIRN010000010">
    <property type="protein sequence ID" value="KAG5841138.1"/>
    <property type="molecule type" value="Genomic_DNA"/>
</dbReference>
<comment type="subcellular location">
    <subcellularLocation>
        <location evidence="3">Cytoplasm</location>
    </subcellularLocation>
    <subcellularLocation>
        <location evidence="2">Nucleus</location>
    </subcellularLocation>
</comment>
<keyword evidence="8" id="KW-1185">Reference proteome</keyword>
<dbReference type="PANTHER" id="PTHR33588:SF1">
    <property type="entry name" value="CILIA- AND FLAGELLA-ASSOCIATED PROTEIN 299"/>
    <property type="match status" value="1"/>
</dbReference>
<dbReference type="InterPro" id="IPR027887">
    <property type="entry name" value="DUF4464"/>
</dbReference>
<name>A0A9D3RSA2_ANGAN</name>
<organism evidence="7 8">
    <name type="scientific">Anguilla anguilla</name>
    <name type="common">European freshwater eel</name>
    <name type="synonym">Muraena anguilla</name>
    <dbReference type="NCBI Taxonomy" id="7936"/>
    <lineage>
        <taxon>Eukaryota</taxon>
        <taxon>Metazoa</taxon>
        <taxon>Chordata</taxon>
        <taxon>Craniata</taxon>
        <taxon>Vertebrata</taxon>
        <taxon>Euteleostomi</taxon>
        <taxon>Actinopterygii</taxon>
        <taxon>Neopterygii</taxon>
        <taxon>Teleostei</taxon>
        <taxon>Anguilliformes</taxon>
        <taxon>Anguillidae</taxon>
        <taxon>Anguilla</taxon>
    </lineage>
</organism>
<sequence length="232" mass="26540">MEEDKSSAVLDSSVSKFQSYEDYLSSKLTPLDLHYLEDEEMARQLLELGSIGGGEVLKKKEFEKRKAAAEARRHSKAQQKTLASAGKELKDNFLKALAEREEPHRSGKMASIIFIRDRNARGQEISGYIDYSHRLQTEDFEPYFSGKKKFLPKSTDLSFLNWETEHVCSRDSPNYHVIDDNPSGMVFKNKIDRKIVDVTPKGPTGDSSSCTPIKTDLYMQVVIFDHINRRRN</sequence>
<evidence type="ECO:0000256" key="5">
    <source>
        <dbReference type="ARBA" id="ARBA00022490"/>
    </source>
</evidence>
<dbReference type="AlphaFoldDB" id="A0A9D3RSA2"/>
<evidence type="ECO:0000313" key="8">
    <source>
        <dbReference type="Proteomes" id="UP001044222"/>
    </source>
</evidence>
<keyword evidence="6" id="KW-0539">Nucleus</keyword>
<dbReference type="GO" id="GO:0005634">
    <property type="term" value="C:nucleus"/>
    <property type="evidence" value="ECO:0007669"/>
    <property type="project" value="UniProtKB-SubCell"/>
</dbReference>
<reference evidence="7" key="1">
    <citation type="submission" date="2021-01" db="EMBL/GenBank/DDBJ databases">
        <title>A chromosome-scale assembly of European eel, Anguilla anguilla.</title>
        <authorList>
            <person name="Henkel C."/>
            <person name="Jong-Raadsen S.A."/>
            <person name="Dufour S."/>
            <person name="Weltzien F.-A."/>
            <person name="Palstra A.P."/>
            <person name="Pelster B."/>
            <person name="Spaink H.P."/>
            <person name="Van Den Thillart G.E."/>
            <person name="Jansen H."/>
            <person name="Zahm M."/>
            <person name="Klopp C."/>
            <person name="Cedric C."/>
            <person name="Louis A."/>
            <person name="Berthelot C."/>
            <person name="Parey E."/>
            <person name="Roest Crollius H."/>
            <person name="Montfort J."/>
            <person name="Robinson-Rechavi M."/>
            <person name="Bucao C."/>
            <person name="Bouchez O."/>
            <person name="Gislard M."/>
            <person name="Lluch J."/>
            <person name="Milhes M."/>
            <person name="Lampietro C."/>
            <person name="Lopez Roques C."/>
            <person name="Donnadieu C."/>
            <person name="Braasch I."/>
            <person name="Desvignes T."/>
            <person name="Postlethwait J."/>
            <person name="Bobe J."/>
            <person name="Guiguen Y."/>
            <person name="Dirks R."/>
        </authorList>
    </citation>
    <scope>NUCLEOTIDE SEQUENCE</scope>
    <source>
        <strain evidence="7">Tag_6206</strain>
        <tissue evidence="7">Liver</tissue>
    </source>
</reference>
<evidence type="ECO:0000256" key="4">
    <source>
        <dbReference type="ARBA" id="ARBA00021436"/>
    </source>
</evidence>
<protein>
    <recommendedName>
        <fullName evidence="4">Cilia- and flagella-associated protein 299</fullName>
    </recommendedName>
</protein>
<dbReference type="GO" id="GO:0005737">
    <property type="term" value="C:cytoplasm"/>
    <property type="evidence" value="ECO:0007669"/>
    <property type="project" value="UniProtKB-SubCell"/>
</dbReference>
<dbReference type="Pfam" id="PF14713">
    <property type="entry name" value="DUF4464"/>
    <property type="match status" value="1"/>
</dbReference>
<dbReference type="Proteomes" id="UP001044222">
    <property type="component" value="Chromosome 10"/>
</dbReference>
<keyword evidence="5" id="KW-0963">Cytoplasm</keyword>
<dbReference type="PANTHER" id="PTHR33588">
    <property type="entry name" value="CILIA- AND FLAGELLA-ASSOCIATED PROTEIN 299"/>
    <property type="match status" value="1"/>
</dbReference>
<comment type="function">
    <text evidence="1">May be involved in spermatogenesis.</text>
</comment>
<evidence type="ECO:0000256" key="3">
    <source>
        <dbReference type="ARBA" id="ARBA00004496"/>
    </source>
</evidence>
<proteinExistence type="predicted"/>
<comment type="caution">
    <text evidence="7">The sequence shown here is derived from an EMBL/GenBank/DDBJ whole genome shotgun (WGS) entry which is preliminary data.</text>
</comment>
<evidence type="ECO:0000313" key="7">
    <source>
        <dbReference type="EMBL" id="KAG5841138.1"/>
    </source>
</evidence>
<evidence type="ECO:0000256" key="6">
    <source>
        <dbReference type="ARBA" id="ARBA00023242"/>
    </source>
</evidence>
<gene>
    <name evidence="7" type="ORF">ANANG_G00196400</name>
</gene>